<comment type="caution">
    <text evidence="2">The sequence shown here is derived from an EMBL/GenBank/DDBJ whole genome shotgun (WGS) entry which is preliminary data.</text>
</comment>
<feature type="signal peptide" evidence="1">
    <location>
        <begin position="1"/>
        <end position="21"/>
    </location>
</feature>
<dbReference type="InterPro" id="IPR053722">
    <property type="entry name" value="Curli_assembly_CsgC/AgfC"/>
</dbReference>
<reference evidence="2 3" key="1">
    <citation type="submission" date="2023-05" db="EMBL/GenBank/DDBJ databases">
        <title>Adaptations of aquatic viruses from atmosphere-close ecosystems of the Central Arctic Ocean.</title>
        <authorList>
            <person name="Rahlff J."/>
            <person name="Holmfeldt K."/>
        </authorList>
    </citation>
    <scope>NUCLEOTIDE SEQUENCE [LARGE SCALE GENOMIC DNA]</scope>
    <source>
        <strain evidence="2 3">Arc14</strain>
    </source>
</reference>
<protein>
    <recommendedName>
        <fullName evidence="4">CHRD domain-containing protein</fullName>
    </recommendedName>
</protein>
<feature type="chain" id="PRO_5047537639" description="CHRD domain-containing protein" evidence="1">
    <location>
        <begin position="22"/>
        <end position="132"/>
    </location>
</feature>
<name>A0ABV4KIJ7_9FLAO</name>
<keyword evidence="3" id="KW-1185">Reference proteome</keyword>
<gene>
    <name evidence="2" type="ORF">QO192_14780</name>
</gene>
<accession>A0ABV4KIJ7</accession>
<evidence type="ECO:0000313" key="3">
    <source>
        <dbReference type="Proteomes" id="UP001568894"/>
    </source>
</evidence>
<evidence type="ECO:0000256" key="1">
    <source>
        <dbReference type="SAM" id="SignalP"/>
    </source>
</evidence>
<dbReference type="EMBL" id="JASMRN010000015">
    <property type="protein sequence ID" value="MEZ7516545.1"/>
    <property type="molecule type" value="Genomic_DNA"/>
</dbReference>
<dbReference type="RefSeq" id="WP_371571830.1">
    <property type="nucleotide sequence ID" value="NZ_JASMRN010000015.1"/>
</dbReference>
<proteinExistence type="predicted"/>
<keyword evidence="1" id="KW-0732">Signal</keyword>
<evidence type="ECO:0000313" key="2">
    <source>
        <dbReference type="EMBL" id="MEZ7516545.1"/>
    </source>
</evidence>
<sequence length="132" mass="14840">MIKAKPFLTLILILNSIAHYAQLSNTVVKAKIEIEQANGIIKVKGVSENLSAIVQSFSYKLTVIKKNFKSNNISDNSQEGIVTLDPNQTKILSETQLNSSNEDEITILLLFYDENKTLIGKDRFVLNQEKKK</sequence>
<evidence type="ECO:0008006" key="4">
    <source>
        <dbReference type="Google" id="ProtNLM"/>
    </source>
</evidence>
<dbReference type="Proteomes" id="UP001568894">
    <property type="component" value="Unassembled WGS sequence"/>
</dbReference>
<dbReference type="Gene3D" id="2.60.40.2420">
    <property type="match status" value="1"/>
</dbReference>
<organism evidence="2 3">
    <name type="scientific">Flavobacterium frigidarium</name>
    <dbReference type="NCBI Taxonomy" id="99286"/>
    <lineage>
        <taxon>Bacteria</taxon>
        <taxon>Pseudomonadati</taxon>
        <taxon>Bacteroidota</taxon>
        <taxon>Flavobacteriia</taxon>
        <taxon>Flavobacteriales</taxon>
        <taxon>Flavobacteriaceae</taxon>
        <taxon>Flavobacterium</taxon>
    </lineage>
</organism>